<evidence type="ECO:0000313" key="1">
    <source>
        <dbReference type="Proteomes" id="UP000887565"/>
    </source>
</evidence>
<dbReference type="AlphaFoldDB" id="A0A915I5C5"/>
<organism evidence="1 2">
    <name type="scientific">Romanomermis culicivorax</name>
    <name type="common">Nematode worm</name>
    <dbReference type="NCBI Taxonomy" id="13658"/>
    <lineage>
        <taxon>Eukaryota</taxon>
        <taxon>Metazoa</taxon>
        <taxon>Ecdysozoa</taxon>
        <taxon>Nematoda</taxon>
        <taxon>Enoplea</taxon>
        <taxon>Dorylaimia</taxon>
        <taxon>Mermithida</taxon>
        <taxon>Mermithoidea</taxon>
        <taxon>Mermithidae</taxon>
        <taxon>Romanomermis</taxon>
    </lineage>
</organism>
<evidence type="ECO:0000313" key="2">
    <source>
        <dbReference type="WBParaSite" id="nRc.2.0.1.t09338-RA"/>
    </source>
</evidence>
<keyword evidence="1" id="KW-1185">Reference proteome</keyword>
<name>A0A915I5C5_ROMCU</name>
<dbReference type="WBParaSite" id="nRc.2.0.1.t09338-RA">
    <property type="protein sequence ID" value="nRc.2.0.1.t09338-RA"/>
    <property type="gene ID" value="nRc.2.0.1.g09338"/>
</dbReference>
<accession>A0A915I5C5</accession>
<proteinExistence type="predicted"/>
<dbReference type="Proteomes" id="UP000887565">
    <property type="component" value="Unplaced"/>
</dbReference>
<reference evidence="2" key="1">
    <citation type="submission" date="2022-11" db="UniProtKB">
        <authorList>
            <consortium name="WormBaseParasite"/>
        </authorList>
    </citation>
    <scope>IDENTIFICATION</scope>
</reference>
<protein>
    <submittedName>
        <fullName evidence="2">Uncharacterized protein</fullName>
    </submittedName>
</protein>
<sequence>MVIVEETWTPPKAASVPQLTARVEESEESDYLVEIEDKVSSISDEEIATEPRPPQINHPQIQSTMVKSSLMDIEPNMIIATSFGNIRPTAPHQSSPAISICSTATQPFQLSQPQPAPQVY</sequence>